<evidence type="ECO:0000313" key="1">
    <source>
        <dbReference type="EMBL" id="KLJ12467.1"/>
    </source>
</evidence>
<dbReference type="AlphaFoldDB" id="A0A0H1BN77"/>
<reference evidence="2" key="1">
    <citation type="journal article" date="2015" name="PLoS Genet.">
        <title>The dynamic genome and transcriptome of the human fungal pathogen Blastomyces and close relative Emmonsia.</title>
        <authorList>
            <person name="Munoz J.F."/>
            <person name="Gauthier G.M."/>
            <person name="Desjardins C.A."/>
            <person name="Gallo J.E."/>
            <person name="Holder J."/>
            <person name="Sullivan T.D."/>
            <person name="Marty A.J."/>
            <person name="Carmen J.C."/>
            <person name="Chen Z."/>
            <person name="Ding L."/>
            <person name="Gujja S."/>
            <person name="Magrini V."/>
            <person name="Misas E."/>
            <person name="Mitreva M."/>
            <person name="Priest M."/>
            <person name="Saif S."/>
            <person name="Whiston E.A."/>
            <person name="Young S."/>
            <person name="Zeng Q."/>
            <person name="Goldman W.E."/>
            <person name="Mardis E.R."/>
            <person name="Taylor J.W."/>
            <person name="McEwen J.G."/>
            <person name="Clay O.K."/>
            <person name="Klein B.S."/>
            <person name="Cuomo C.A."/>
        </authorList>
    </citation>
    <scope>NUCLEOTIDE SEQUENCE [LARGE SCALE GENOMIC DNA]</scope>
    <source>
        <strain evidence="2">UAMH 139</strain>
    </source>
</reference>
<feature type="non-terminal residue" evidence="1">
    <location>
        <position position="78"/>
    </location>
</feature>
<proteinExistence type="predicted"/>
<protein>
    <submittedName>
        <fullName evidence="1">Uncharacterized protein</fullName>
    </submittedName>
</protein>
<feature type="non-terminal residue" evidence="1">
    <location>
        <position position="1"/>
    </location>
</feature>
<dbReference type="Proteomes" id="UP000053573">
    <property type="component" value="Unassembled WGS sequence"/>
</dbReference>
<keyword evidence="2" id="KW-1185">Reference proteome</keyword>
<accession>A0A0H1BN77</accession>
<dbReference type="EMBL" id="LDEV01000894">
    <property type="protein sequence ID" value="KLJ12467.1"/>
    <property type="molecule type" value="Genomic_DNA"/>
</dbReference>
<evidence type="ECO:0000313" key="2">
    <source>
        <dbReference type="Proteomes" id="UP000053573"/>
    </source>
</evidence>
<gene>
    <name evidence="1" type="ORF">EMPG_12506</name>
</gene>
<sequence>PHHRHNFFCVIDWKRIEVPVPAPMGGGNPSWFHLRKREHGDESARLATIRRIWPSPETFRIPGPVGRNPWKTGAFTQA</sequence>
<comment type="caution">
    <text evidence="1">The sequence shown here is derived from an EMBL/GenBank/DDBJ whole genome shotgun (WGS) entry which is preliminary data.</text>
</comment>
<name>A0A0H1BN77_9EURO</name>
<organism evidence="1 2">
    <name type="scientific">Blastomyces silverae</name>
    <dbReference type="NCBI Taxonomy" id="2060906"/>
    <lineage>
        <taxon>Eukaryota</taxon>
        <taxon>Fungi</taxon>
        <taxon>Dikarya</taxon>
        <taxon>Ascomycota</taxon>
        <taxon>Pezizomycotina</taxon>
        <taxon>Eurotiomycetes</taxon>
        <taxon>Eurotiomycetidae</taxon>
        <taxon>Onygenales</taxon>
        <taxon>Ajellomycetaceae</taxon>
        <taxon>Blastomyces</taxon>
    </lineage>
</organism>